<sequence length="33" mass="3928">MLITGVDIIEIDRIQRIAISYGTRFLERIYTKE</sequence>
<evidence type="ECO:0000313" key="1">
    <source>
        <dbReference type="EMBL" id="SVA15481.1"/>
    </source>
</evidence>
<dbReference type="AlphaFoldDB" id="A0A381TJ03"/>
<proteinExistence type="predicted"/>
<dbReference type="EMBL" id="UINC01004592">
    <property type="protein sequence ID" value="SVA15481.1"/>
    <property type="molecule type" value="Genomic_DNA"/>
</dbReference>
<dbReference type="InterPro" id="IPR037143">
    <property type="entry name" value="4-PPantetheinyl_Trfase_dom_sf"/>
</dbReference>
<reference evidence="1" key="1">
    <citation type="submission" date="2018-05" db="EMBL/GenBank/DDBJ databases">
        <authorList>
            <person name="Lanie J.A."/>
            <person name="Ng W.-L."/>
            <person name="Kazmierczak K.M."/>
            <person name="Andrzejewski T.M."/>
            <person name="Davidsen T.M."/>
            <person name="Wayne K.J."/>
            <person name="Tettelin H."/>
            <person name="Glass J.I."/>
            <person name="Rusch D."/>
            <person name="Podicherti R."/>
            <person name="Tsui H.-C.T."/>
            <person name="Winkler M.E."/>
        </authorList>
    </citation>
    <scope>NUCLEOTIDE SEQUENCE</scope>
</reference>
<gene>
    <name evidence="1" type="ORF">METZ01_LOCUS68335</name>
</gene>
<feature type="non-terminal residue" evidence="1">
    <location>
        <position position="33"/>
    </location>
</feature>
<dbReference type="Gene3D" id="3.90.470.20">
    <property type="entry name" value="4'-phosphopantetheinyl transferase domain"/>
    <property type="match status" value="1"/>
</dbReference>
<dbReference type="GO" id="GO:0008897">
    <property type="term" value="F:holo-[acyl-carrier-protein] synthase activity"/>
    <property type="evidence" value="ECO:0007669"/>
    <property type="project" value="InterPro"/>
</dbReference>
<evidence type="ECO:0008006" key="2">
    <source>
        <dbReference type="Google" id="ProtNLM"/>
    </source>
</evidence>
<protein>
    <recommendedName>
        <fullName evidence="2">4'-phosphopantetheinyl transferase domain-containing protein</fullName>
    </recommendedName>
</protein>
<organism evidence="1">
    <name type="scientific">marine metagenome</name>
    <dbReference type="NCBI Taxonomy" id="408172"/>
    <lineage>
        <taxon>unclassified sequences</taxon>
        <taxon>metagenomes</taxon>
        <taxon>ecological metagenomes</taxon>
    </lineage>
</organism>
<dbReference type="GO" id="GO:0000287">
    <property type="term" value="F:magnesium ion binding"/>
    <property type="evidence" value="ECO:0007669"/>
    <property type="project" value="InterPro"/>
</dbReference>
<accession>A0A381TJ03</accession>
<name>A0A381TJ03_9ZZZZ</name>